<dbReference type="InterPro" id="IPR036388">
    <property type="entry name" value="WH-like_DNA-bd_sf"/>
</dbReference>
<evidence type="ECO:0000313" key="6">
    <source>
        <dbReference type="EMBL" id="TCL02471.1"/>
    </source>
</evidence>
<feature type="domain" description="HTH lysR-type" evidence="5">
    <location>
        <begin position="1"/>
        <end position="59"/>
    </location>
</feature>
<dbReference type="FunFam" id="3.40.190.10:FF:000037">
    <property type="entry name" value="HTH-type transcriptional regulator CysB"/>
    <property type="match status" value="1"/>
</dbReference>
<evidence type="ECO:0000256" key="1">
    <source>
        <dbReference type="ARBA" id="ARBA00009437"/>
    </source>
</evidence>
<dbReference type="OrthoDB" id="5297026at2"/>
<dbReference type="GO" id="GO:0003700">
    <property type="term" value="F:DNA-binding transcription factor activity"/>
    <property type="evidence" value="ECO:0007669"/>
    <property type="project" value="InterPro"/>
</dbReference>
<keyword evidence="4" id="KW-0804">Transcription</keyword>
<dbReference type="GO" id="GO:0000976">
    <property type="term" value="F:transcription cis-regulatory region binding"/>
    <property type="evidence" value="ECO:0007669"/>
    <property type="project" value="TreeGrafter"/>
</dbReference>
<dbReference type="EMBL" id="SJOI01000001">
    <property type="protein sequence ID" value="TCL02471.1"/>
    <property type="molecule type" value="Genomic_DNA"/>
</dbReference>
<evidence type="ECO:0000256" key="3">
    <source>
        <dbReference type="ARBA" id="ARBA00023125"/>
    </source>
</evidence>
<dbReference type="NCBIfam" id="NF009326">
    <property type="entry name" value="PRK12681.1"/>
    <property type="match status" value="1"/>
</dbReference>
<dbReference type="Pfam" id="PF00126">
    <property type="entry name" value="HTH_1"/>
    <property type="match status" value="1"/>
</dbReference>
<comment type="caution">
    <text evidence="6">The sequence shown here is derived from an EMBL/GenBank/DDBJ whole genome shotgun (WGS) entry which is preliminary data.</text>
</comment>
<evidence type="ECO:0000256" key="2">
    <source>
        <dbReference type="ARBA" id="ARBA00023015"/>
    </source>
</evidence>
<dbReference type="Gene3D" id="3.40.190.10">
    <property type="entry name" value="Periplasmic binding protein-like II"/>
    <property type="match status" value="2"/>
</dbReference>
<dbReference type="SUPFAM" id="SSF46785">
    <property type="entry name" value="Winged helix' DNA-binding domain"/>
    <property type="match status" value="1"/>
</dbReference>
<dbReference type="PROSITE" id="PS50931">
    <property type="entry name" value="HTH_LYSR"/>
    <property type="match status" value="1"/>
</dbReference>
<dbReference type="FunFam" id="1.10.10.10:FF:000021">
    <property type="entry name" value="HTH-type transcriptional regulator CysB"/>
    <property type="match status" value="1"/>
</dbReference>
<evidence type="ECO:0000256" key="4">
    <source>
        <dbReference type="ARBA" id="ARBA00023163"/>
    </source>
</evidence>
<dbReference type="GO" id="GO:0019344">
    <property type="term" value="P:cysteine biosynthetic process"/>
    <property type="evidence" value="ECO:0007669"/>
    <property type="project" value="TreeGrafter"/>
</dbReference>
<accession>A0A4R1NA99</accession>
<dbReference type="PANTHER" id="PTHR30126">
    <property type="entry name" value="HTH-TYPE TRANSCRIPTIONAL REGULATOR"/>
    <property type="match status" value="1"/>
</dbReference>
<dbReference type="SUPFAM" id="SSF53850">
    <property type="entry name" value="Periplasmic binding protein-like II"/>
    <property type="match status" value="1"/>
</dbReference>
<organism evidence="6 7">
    <name type="scientific">Sodalis ligni</name>
    <dbReference type="NCBI Taxonomy" id="2697027"/>
    <lineage>
        <taxon>Bacteria</taxon>
        <taxon>Pseudomonadati</taxon>
        <taxon>Pseudomonadota</taxon>
        <taxon>Gammaproteobacteria</taxon>
        <taxon>Enterobacterales</taxon>
        <taxon>Bruguierivoracaceae</taxon>
        <taxon>Sodalis</taxon>
    </lineage>
</organism>
<dbReference type="Proteomes" id="UP000294555">
    <property type="component" value="Unassembled WGS sequence"/>
</dbReference>
<dbReference type="RefSeq" id="WP_132921418.1">
    <property type="nucleotide sequence ID" value="NZ_CP075169.1"/>
</dbReference>
<reference evidence="6 7" key="1">
    <citation type="submission" date="2019-02" db="EMBL/GenBank/DDBJ databases">
        <title>Investigation of anaerobic lignin degradation for improved lignocellulosic biofuels.</title>
        <authorList>
            <person name="Deangelis K."/>
        </authorList>
    </citation>
    <scope>NUCLEOTIDE SEQUENCE [LARGE SCALE GENOMIC DNA]</scope>
    <source>
        <strain evidence="6 7">159R</strain>
    </source>
</reference>
<comment type="similarity">
    <text evidence="1">Belongs to the LysR transcriptional regulatory family.</text>
</comment>
<dbReference type="PANTHER" id="PTHR30126:SF6">
    <property type="entry name" value="HTH-TYPE TRANSCRIPTIONAL REGULATOR CYSB-RELATED"/>
    <property type="match status" value="1"/>
</dbReference>
<keyword evidence="7" id="KW-1185">Reference proteome</keyword>
<dbReference type="Pfam" id="PF03466">
    <property type="entry name" value="LysR_substrate"/>
    <property type="match status" value="1"/>
</dbReference>
<dbReference type="AlphaFoldDB" id="A0A4R1NA99"/>
<dbReference type="InterPro" id="IPR000847">
    <property type="entry name" value="LysR_HTH_N"/>
</dbReference>
<dbReference type="NCBIfam" id="NF009327">
    <property type="entry name" value="PRK12684.1"/>
    <property type="match status" value="1"/>
</dbReference>
<keyword evidence="2" id="KW-0805">Transcription regulation</keyword>
<gene>
    <name evidence="6" type="ORF">EZJ58_0491</name>
</gene>
<protein>
    <submittedName>
        <fullName evidence="6">LysR family cys regulon transcriptional activator</fullName>
    </submittedName>
</protein>
<keyword evidence="3" id="KW-0238">DNA-binding</keyword>
<name>A0A4R1NA99_9GAMM</name>
<dbReference type="InterPro" id="IPR036390">
    <property type="entry name" value="WH_DNA-bd_sf"/>
</dbReference>
<dbReference type="PRINTS" id="PR00039">
    <property type="entry name" value="HTHLYSR"/>
</dbReference>
<evidence type="ECO:0000313" key="7">
    <source>
        <dbReference type="Proteomes" id="UP000294555"/>
    </source>
</evidence>
<dbReference type="InterPro" id="IPR005119">
    <property type="entry name" value="LysR_subst-bd"/>
</dbReference>
<sequence length="324" mass="36026">MKLQQLRYIVEVVNHNLNVSSTAEGLYTSQPGISKQVRMLEDELGVQIFARSGKHLTQVTPAGQEIIRIAREVLSKVDAIKAVAGEHTYPDKGSLYVATTHTQARYALPEVIKGFIERYPRVSLHMHQGSPTQIAEAVSKGVADFAIATEALHLYEDLVMLPCYHWNRAIVVLPNHPLANKANITIDELAAYPLVTYTFGFTGRSELDTAFNRAGLTPRIVFTATDADVIKTYVRMGLGVGVIANMAVSEEADPDLVKINADAMFALSTTKIGFRRSTFLRSYMYDFIQRFAPHLTRDVVDTAIALRSNEEIEAMFKDIKLPVK</sequence>
<evidence type="ECO:0000259" key="5">
    <source>
        <dbReference type="PROSITE" id="PS50931"/>
    </source>
</evidence>
<dbReference type="Gene3D" id="1.10.10.10">
    <property type="entry name" value="Winged helix-like DNA-binding domain superfamily/Winged helix DNA-binding domain"/>
    <property type="match status" value="1"/>
</dbReference>
<proteinExistence type="inferred from homology"/>